<dbReference type="EMBL" id="OY731399">
    <property type="protein sequence ID" value="CAJ1924738.1"/>
    <property type="molecule type" value="Genomic_DNA"/>
</dbReference>
<proteinExistence type="predicted"/>
<evidence type="ECO:0000256" key="1">
    <source>
        <dbReference type="SAM" id="MobiDB-lite"/>
    </source>
</evidence>
<evidence type="ECO:0000313" key="2">
    <source>
        <dbReference type="EMBL" id="CAJ1924738.1"/>
    </source>
</evidence>
<feature type="region of interest" description="Disordered" evidence="1">
    <location>
        <begin position="71"/>
        <end position="115"/>
    </location>
</feature>
<organism evidence="2 3">
    <name type="scientific">Sphenostylis stenocarpa</name>
    <dbReference type="NCBI Taxonomy" id="92480"/>
    <lineage>
        <taxon>Eukaryota</taxon>
        <taxon>Viridiplantae</taxon>
        <taxon>Streptophyta</taxon>
        <taxon>Embryophyta</taxon>
        <taxon>Tracheophyta</taxon>
        <taxon>Spermatophyta</taxon>
        <taxon>Magnoliopsida</taxon>
        <taxon>eudicotyledons</taxon>
        <taxon>Gunneridae</taxon>
        <taxon>Pentapetalae</taxon>
        <taxon>rosids</taxon>
        <taxon>fabids</taxon>
        <taxon>Fabales</taxon>
        <taxon>Fabaceae</taxon>
        <taxon>Papilionoideae</taxon>
        <taxon>50 kb inversion clade</taxon>
        <taxon>NPAAA clade</taxon>
        <taxon>indigoferoid/millettioid clade</taxon>
        <taxon>Phaseoleae</taxon>
        <taxon>Sphenostylis</taxon>
    </lineage>
</organism>
<keyword evidence="3" id="KW-1185">Reference proteome</keyword>
<dbReference type="Gramene" id="rna-AYBTSS11_LOCUS3861">
    <property type="protein sequence ID" value="CAJ1924738.1"/>
    <property type="gene ID" value="gene-AYBTSS11_LOCUS3861"/>
</dbReference>
<reference evidence="2" key="1">
    <citation type="submission" date="2023-10" db="EMBL/GenBank/DDBJ databases">
        <authorList>
            <person name="Domelevo Entfellner J.-B."/>
        </authorList>
    </citation>
    <scope>NUCLEOTIDE SEQUENCE</scope>
</reference>
<sequence length="141" mass="16496">MVGKDIWNGKCSGRREQLYSGDLGHQLSPVEEHRLFTIIFLSQNRISEYGTSEIDPYVRLNRPSEFRRRKVIRRRATERKDIHLPDTHRPDTRRPDTHLPDTPHSKAILHRPTPPRAILRPTLLNTLSSLRPRNNKIQLVA</sequence>
<evidence type="ECO:0000313" key="3">
    <source>
        <dbReference type="Proteomes" id="UP001189624"/>
    </source>
</evidence>
<dbReference type="Proteomes" id="UP001189624">
    <property type="component" value="Chromosome 2"/>
</dbReference>
<gene>
    <name evidence="2" type="ORF">AYBTSS11_LOCUS3861</name>
</gene>
<feature type="compositionally biased region" description="Basic and acidic residues" evidence="1">
    <location>
        <begin position="78"/>
        <end position="104"/>
    </location>
</feature>
<accession>A0AA86S0V5</accession>
<dbReference type="AlphaFoldDB" id="A0AA86S0V5"/>
<name>A0AA86S0V5_9FABA</name>
<protein>
    <submittedName>
        <fullName evidence="2">Uncharacterized protein</fullName>
    </submittedName>
</protein>